<evidence type="ECO:0000256" key="1">
    <source>
        <dbReference type="SAM" id="MobiDB-lite"/>
    </source>
</evidence>
<dbReference type="SUPFAM" id="SSF69304">
    <property type="entry name" value="Tricorn protease N-terminal domain"/>
    <property type="match status" value="1"/>
</dbReference>
<proteinExistence type="predicted"/>
<keyword evidence="4" id="KW-1185">Reference proteome</keyword>
<evidence type="ECO:0000313" key="4">
    <source>
        <dbReference type="Proteomes" id="UP000664167"/>
    </source>
</evidence>
<feature type="compositionally biased region" description="Low complexity" evidence="1">
    <location>
        <begin position="1"/>
        <end position="26"/>
    </location>
</feature>
<name>A0A939JH20_9ACTN</name>
<dbReference type="InterPro" id="IPR033803">
    <property type="entry name" value="CBD-like_Golvesin-Xly"/>
</dbReference>
<feature type="domain" description="Golvesin/Xly CBD-like" evidence="2">
    <location>
        <begin position="884"/>
        <end position="969"/>
    </location>
</feature>
<feature type="region of interest" description="Disordered" evidence="1">
    <location>
        <begin position="1"/>
        <end position="30"/>
    </location>
</feature>
<dbReference type="EMBL" id="JAFLRJ010000036">
    <property type="protein sequence ID" value="MBO0511084.1"/>
    <property type="molecule type" value="Genomic_DNA"/>
</dbReference>
<sequence length="1423" mass="150544">MVQASAWAGTPAPAKPPTANTSAAKPDPAGIPVAKRTELLGKDGTASGDRAWSTAGDATGLHILVADAKDAYHWRTVATLAEPGLSADQWVGNACVTGSGKRAVVAYAPRSFTNNADLYDRGAFTAVVDLDTGAVTKVAVNASLAYFDPGCGSAETAVITQASSTAKGDQTQLQTVDAVTGKVIATNSLQGQATSAVPVGSTIVASDERRLLRLDRKGHTTVAAHTHGNALRLRPDSSGDVTFIDPSATTVAVKHLSGRKVSTLGTGKLGDVGLSQGAHGQVLLSGNAKVTGALPKTVRRIDAPAQADLSTKGGLAITRSTPRHLADKVANPLQRAQTAAPETVDIKATATATGKDLSFAVSPKASSAHEADGVKPSPILPYVVGGASATGKSAAEKSSRAMLASSESSSDPVDQDGYCAVPRNDPNTQVYQPTPNQVEWAADMAVRGLLTSANASRPADWRHSGLPAWSPQGMFPQVGLTTGGNIPAQVMLGVLAQESNLWQASSHAEPGEYGNPLIGNYYGTNIYAGTDGYDPNRIWKINWDKADCGYGIGQATDGMRKAGHPKPNEKILPADQQRAVALDYATGISYSAQILAKKWNELHAAGSTIKVNNDDPSRPENWFAAVWNYNAGFNLPGSDPSGRWGLGWGNNPANPKYPADRLAFLDNNHYADAAKPQNWPYEEKVMGWGAFPLDTGRSYDDNGVKNSGNTHGYSAAWWSVATDRTSAIRPPLSAFCDTSNSCDPLAPPVCHDVACYTPHWYNQDTKWKDCTANQCGNEYMTYKTVRSEPGSANPNPGPCDASTLPSGSTLVDELPDSVPSVRCSTKGWSSGGNFGFSFAADEENHYEAKEDLHQIGGGFGGHYYFSHGRQPNNWDNLLTTTGAWSSKLSDHVYKVQAYIPYLGNTTKSAHYEVTTKSGKVYERVVDQTKASNGWVTVGYFQLGANAKVTLSNVTDDATSGDSAVAYDALAFVPFAGHEVHHTFDAVSAIDPNQNLDTNTPSTINSPIRTRQTLYDWARNKTAGGAPWYDASKPRVKGLTEFPACSSTLSTGCVGAQSEAAMQAWSQQITEAGTATSGSKSITRWMGFDNPVPSASTAPDTAFASDLDYKNKTHINVNFIAGDDGKIIPGTQDYDVNWRVGNTKIAPFVVSFVKGTVADYGSAGVSMPDLSFDELDANTVTGSATHVDNPLQTGFTRARAYLPHYSTPTIDSSGQCLNTKSIGGGVDGYRPLGGAPTTDKNFKAWVDQLQKAVDAGKAPQEVADTAGDFYNMFFREFDVNSASGSLLYAAPPIWQNVSVAFCADGSVKSTQAVPDADNSPAYGLVYQGYMPDLYLYHNGAMIDQTGKSTSGPVQRGSFSNFTNIPGITSDAGNPYGKCDIAVRGNGGNPWNISVPPLSSTNETPTRVIYCDDKTTHMTTGPDGD</sequence>
<evidence type="ECO:0000313" key="3">
    <source>
        <dbReference type="EMBL" id="MBO0511084.1"/>
    </source>
</evidence>
<gene>
    <name evidence="3" type="ORF">J0695_04565</name>
</gene>
<organism evidence="3 4">
    <name type="scientific">Streptomyces beijiangensis</name>
    <dbReference type="NCBI Taxonomy" id="163361"/>
    <lineage>
        <taxon>Bacteria</taxon>
        <taxon>Bacillati</taxon>
        <taxon>Actinomycetota</taxon>
        <taxon>Actinomycetes</taxon>
        <taxon>Kitasatosporales</taxon>
        <taxon>Streptomycetaceae</taxon>
        <taxon>Streptomyces</taxon>
    </lineage>
</organism>
<dbReference type="Proteomes" id="UP000664167">
    <property type="component" value="Unassembled WGS sequence"/>
</dbReference>
<comment type="caution">
    <text evidence="3">The sequence shown here is derived from an EMBL/GenBank/DDBJ whole genome shotgun (WGS) entry which is preliminary data.</text>
</comment>
<dbReference type="Pfam" id="PF25275">
    <property type="entry name" value="Golvesin_C"/>
    <property type="match status" value="1"/>
</dbReference>
<protein>
    <recommendedName>
        <fullName evidence="2">Golvesin/Xly CBD-like domain-containing protein</fullName>
    </recommendedName>
</protein>
<accession>A0A939JH20</accession>
<dbReference type="RefSeq" id="WP_206960406.1">
    <property type="nucleotide sequence ID" value="NZ_BAAAJJ010000012.1"/>
</dbReference>
<evidence type="ECO:0000259" key="2">
    <source>
        <dbReference type="Pfam" id="PF25275"/>
    </source>
</evidence>
<reference evidence="3" key="1">
    <citation type="submission" date="2021-03" db="EMBL/GenBank/DDBJ databases">
        <title>Streptomyces poriferae sp. nov., a novel marine sponge-derived Actinobacteria species with anti-MRSA activity.</title>
        <authorList>
            <person name="Sandoval-Powers M."/>
            <person name="Kralova S."/>
            <person name="Nguyen G.-S."/>
            <person name="Fawwal D."/>
            <person name="Degnes K."/>
            <person name="Klinkenberg G."/>
            <person name="Sletta H."/>
            <person name="Wentzel A."/>
            <person name="Liles M.R."/>
        </authorList>
    </citation>
    <scope>NUCLEOTIDE SEQUENCE</scope>
    <source>
        <strain evidence="3">DSM 41794</strain>
    </source>
</reference>